<evidence type="ECO:0000313" key="2">
    <source>
        <dbReference type="Proteomes" id="UP000622610"/>
    </source>
</evidence>
<dbReference type="RefSeq" id="WP_188366721.1">
    <property type="nucleotide sequence ID" value="NZ_BMDT01000001.1"/>
</dbReference>
<protein>
    <submittedName>
        <fullName evidence="1">Uncharacterized protein</fullName>
    </submittedName>
</protein>
<reference evidence="1" key="2">
    <citation type="submission" date="2020-09" db="EMBL/GenBank/DDBJ databases">
        <authorList>
            <person name="Sun Q."/>
            <person name="Sedlacek I."/>
        </authorList>
    </citation>
    <scope>NUCLEOTIDE SEQUENCE</scope>
    <source>
        <strain evidence="1">CCM 8433</strain>
    </source>
</reference>
<keyword evidence="2" id="KW-1185">Reference proteome</keyword>
<name>A0A917JCX7_9ENTE</name>
<dbReference type="AlphaFoldDB" id="A0A917JCX7"/>
<reference evidence="1" key="1">
    <citation type="journal article" date="2014" name="Int. J. Syst. Evol. Microbiol.">
        <title>Complete genome sequence of Corynebacterium casei LMG S-19264T (=DSM 44701T), isolated from a smear-ripened cheese.</title>
        <authorList>
            <consortium name="US DOE Joint Genome Institute (JGI-PGF)"/>
            <person name="Walter F."/>
            <person name="Albersmeier A."/>
            <person name="Kalinowski J."/>
            <person name="Ruckert C."/>
        </authorList>
    </citation>
    <scope>NUCLEOTIDE SEQUENCE</scope>
    <source>
        <strain evidence="1">CCM 8433</strain>
    </source>
</reference>
<dbReference type="InterPro" id="IPR047909">
    <property type="entry name" value="SPJ_0845-like_N"/>
</dbReference>
<accession>A0A917JCX7</accession>
<dbReference type="EMBL" id="BMDT01000001">
    <property type="protein sequence ID" value="GGI64898.1"/>
    <property type="molecule type" value="Genomic_DNA"/>
</dbReference>
<sequence length="54" mass="6496">MGLKFQREDSLDKMFEEFAILPEVLDDRAEKHAKDIERFLTPQTKETKKEEQKK</sequence>
<dbReference type="NCBIfam" id="NF040897">
    <property type="entry name" value="SPJ_0845_Nterm"/>
    <property type="match status" value="1"/>
</dbReference>
<dbReference type="Proteomes" id="UP000622610">
    <property type="component" value="Unassembled WGS sequence"/>
</dbReference>
<proteinExistence type="predicted"/>
<organism evidence="1 2">
    <name type="scientific">Enterococcus alcedinis</name>
    <dbReference type="NCBI Taxonomy" id="1274384"/>
    <lineage>
        <taxon>Bacteria</taxon>
        <taxon>Bacillati</taxon>
        <taxon>Bacillota</taxon>
        <taxon>Bacilli</taxon>
        <taxon>Lactobacillales</taxon>
        <taxon>Enterococcaceae</taxon>
        <taxon>Enterococcus</taxon>
    </lineage>
</organism>
<gene>
    <name evidence="1" type="ORF">GCM10011482_05520</name>
</gene>
<evidence type="ECO:0000313" key="1">
    <source>
        <dbReference type="EMBL" id="GGI64898.1"/>
    </source>
</evidence>
<comment type="caution">
    <text evidence="1">The sequence shown here is derived from an EMBL/GenBank/DDBJ whole genome shotgun (WGS) entry which is preliminary data.</text>
</comment>